<dbReference type="Pfam" id="PF13855">
    <property type="entry name" value="LRR_8"/>
    <property type="match status" value="1"/>
</dbReference>
<keyword evidence="20" id="KW-1185">Reference proteome</keyword>
<keyword evidence="4" id="KW-1003">Cell membrane</keyword>
<dbReference type="EC" id="2.7.11.1" evidence="3"/>
<keyword evidence="7 19" id="KW-0808">Transferase</keyword>
<evidence type="ECO:0000256" key="2">
    <source>
        <dbReference type="ARBA" id="ARBA00004479"/>
    </source>
</evidence>
<dbReference type="EMBL" id="MNCJ02000329">
    <property type="protein sequence ID" value="KAF5771137.1"/>
    <property type="molecule type" value="Genomic_DNA"/>
</dbReference>
<evidence type="ECO:0000256" key="6">
    <source>
        <dbReference type="ARBA" id="ARBA00022614"/>
    </source>
</evidence>
<gene>
    <name evidence="19" type="ORF">HanXRQr2_Chr14g0667221</name>
</gene>
<dbReference type="GO" id="GO:0005524">
    <property type="term" value="F:ATP binding"/>
    <property type="evidence" value="ECO:0007669"/>
    <property type="project" value="UniProtKB-UniRule"/>
</dbReference>
<dbReference type="GO" id="GO:0009755">
    <property type="term" value="P:hormone-mediated signaling pathway"/>
    <property type="evidence" value="ECO:0000318"/>
    <property type="project" value="GO_Central"/>
</dbReference>
<dbReference type="AlphaFoldDB" id="A0A9K3EDC7"/>
<dbReference type="InterPro" id="IPR001611">
    <property type="entry name" value="Leu-rich_rpt"/>
</dbReference>
<evidence type="ECO:0000256" key="15">
    <source>
        <dbReference type="ARBA" id="ARBA00023136"/>
    </source>
</evidence>
<sequence>MIGLGDNGLVGAFPSFFFNLSMLEIISFPENQLQGSLPSNLCLSQPHLTRIEFAINHFNGFLPPSISSCSELEILDVYQNDLKGGITIDFGRLQHLSFLSLGFNSFGSNDLDDMNFFHSLSNCSNLETIELLSNQLGGVLPNSIGNFSSKLSYLKMQSNYISGIIPSSIGNLLGLTTVSLSVNSFTGMIPESIGELQNLQILYLYDNHFSGVIPRSIGNLSLLTKVVLGGNKLEGTIPSTIGSWKKVIALDLHGNKLSGSVPKELFQLSQLSIGLDLSQNNLSGVLPQEIGDLKFSGILDFSVNRFTGELPSSLSRCTSLEALDLSSNLFYGSLPESFGSLKGLEYVDLSNNNFSGHILTYLQQIPLKHLNLSYNNFDGEVPIKGVFANASAISVTGNIGLCGGIANLHLPKCTSTARTPKDELESFLYRDKPSEARLAESFEKISYGRLFKASEGFSAENLIGTGSFSSVYKGCLDENGFTVAIKVLKPSTPRRF</sequence>
<feature type="binding site" evidence="18">
    <location>
        <position position="486"/>
    </location>
    <ligand>
        <name>ATP</name>
        <dbReference type="ChEBI" id="CHEBI:30616"/>
    </ligand>
</feature>
<keyword evidence="14" id="KW-1133">Transmembrane helix</keyword>
<dbReference type="Pfam" id="PF00560">
    <property type="entry name" value="LRR_1"/>
    <property type="match status" value="6"/>
</dbReference>
<dbReference type="SUPFAM" id="SSF56112">
    <property type="entry name" value="Protein kinase-like (PK-like)"/>
    <property type="match status" value="1"/>
</dbReference>
<keyword evidence="15" id="KW-0472">Membrane</keyword>
<accession>A0A9K3EDC7</accession>
<keyword evidence="10" id="KW-0677">Repeat</keyword>
<dbReference type="FunFam" id="3.80.10.10:FF:000288">
    <property type="entry name" value="LRR receptor-like serine/threonine-protein kinase EFR"/>
    <property type="match status" value="1"/>
</dbReference>
<protein>
    <recommendedName>
        <fullName evidence="3">non-specific serine/threonine protein kinase</fullName>
        <ecNumber evidence="3">2.7.11.1</ecNumber>
    </recommendedName>
</protein>
<evidence type="ECO:0000256" key="7">
    <source>
        <dbReference type="ARBA" id="ARBA00022679"/>
    </source>
</evidence>
<keyword evidence="13 18" id="KW-0067">ATP-binding</keyword>
<reference evidence="19" key="1">
    <citation type="journal article" date="2017" name="Nature">
        <title>The sunflower genome provides insights into oil metabolism, flowering and Asterid evolution.</title>
        <authorList>
            <person name="Badouin H."/>
            <person name="Gouzy J."/>
            <person name="Grassa C.J."/>
            <person name="Murat F."/>
            <person name="Staton S.E."/>
            <person name="Cottret L."/>
            <person name="Lelandais-Briere C."/>
            <person name="Owens G.L."/>
            <person name="Carrere S."/>
            <person name="Mayjonade B."/>
            <person name="Legrand L."/>
            <person name="Gill N."/>
            <person name="Kane N.C."/>
            <person name="Bowers J.E."/>
            <person name="Hubner S."/>
            <person name="Bellec A."/>
            <person name="Berard A."/>
            <person name="Berges H."/>
            <person name="Blanchet N."/>
            <person name="Boniface M.C."/>
            <person name="Brunel D."/>
            <person name="Catrice O."/>
            <person name="Chaidir N."/>
            <person name="Claudel C."/>
            <person name="Donnadieu C."/>
            <person name="Faraut T."/>
            <person name="Fievet G."/>
            <person name="Helmstetter N."/>
            <person name="King M."/>
            <person name="Knapp S.J."/>
            <person name="Lai Z."/>
            <person name="Le Paslier M.C."/>
            <person name="Lippi Y."/>
            <person name="Lorenzon L."/>
            <person name="Mandel J.R."/>
            <person name="Marage G."/>
            <person name="Marchand G."/>
            <person name="Marquand E."/>
            <person name="Bret-Mestries E."/>
            <person name="Morien E."/>
            <person name="Nambeesan S."/>
            <person name="Nguyen T."/>
            <person name="Pegot-Espagnet P."/>
            <person name="Pouilly N."/>
            <person name="Raftis F."/>
            <person name="Sallet E."/>
            <person name="Schiex T."/>
            <person name="Thomas J."/>
            <person name="Vandecasteele C."/>
            <person name="Vares D."/>
            <person name="Vear F."/>
            <person name="Vautrin S."/>
            <person name="Crespi M."/>
            <person name="Mangin B."/>
            <person name="Burke J.M."/>
            <person name="Salse J."/>
            <person name="Munos S."/>
            <person name="Vincourt P."/>
            <person name="Rieseberg L.H."/>
            <person name="Langlade N.B."/>
        </authorList>
    </citation>
    <scope>NUCLEOTIDE SEQUENCE</scope>
    <source>
        <tissue evidence="19">Leaves</tissue>
    </source>
</reference>
<dbReference type="SUPFAM" id="SSF52047">
    <property type="entry name" value="RNI-like"/>
    <property type="match status" value="1"/>
</dbReference>
<evidence type="ECO:0000256" key="11">
    <source>
        <dbReference type="ARBA" id="ARBA00022741"/>
    </source>
</evidence>
<evidence type="ECO:0000256" key="18">
    <source>
        <dbReference type="PROSITE-ProRule" id="PRU10141"/>
    </source>
</evidence>
<evidence type="ECO:0000256" key="5">
    <source>
        <dbReference type="ARBA" id="ARBA00022527"/>
    </source>
</evidence>
<keyword evidence="12 19" id="KW-0418">Kinase</keyword>
<keyword evidence="6" id="KW-0433">Leucine-rich repeat</keyword>
<evidence type="ECO:0000256" key="17">
    <source>
        <dbReference type="ARBA" id="ARBA00023180"/>
    </source>
</evidence>
<keyword evidence="9" id="KW-0732">Signal</keyword>
<reference evidence="19" key="2">
    <citation type="submission" date="2020-06" db="EMBL/GenBank/DDBJ databases">
        <title>Helianthus annuus Genome sequencing and assembly Release 2.</title>
        <authorList>
            <person name="Gouzy J."/>
            <person name="Langlade N."/>
            <person name="Munos S."/>
        </authorList>
    </citation>
    <scope>NUCLEOTIDE SEQUENCE</scope>
    <source>
        <tissue evidence="19">Leaves</tissue>
    </source>
</reference>
<keyword evidence="16" id="KW-0675">Receptor</keyword>
<keyword evidence="8" id="KW-0812">Transmembrane</keyword>
<dbReference type="InterPro" id="IPR017441">
    <property type="entry name" value="Protein_kinase_ATP_BS"/>
</dbReference>
<dbReference type="GO" id="GO:0005886">
    <property type="term" value="C:plasma membrane"/>
    <property type="evidence" value="ECO:0000318"/>
    <property type="project" value="GO_Central"/>
</dbReference>
<proteinExistence type="predicted"/>
<dbReference type="Proteomes" id="UP000215914">
    <property type="component" value="Unassembled WGS sequence"/>
</dbReference>
<comment type="subcellular location">
    <subcellularLocation>
        <location evidence="1">Cell membrane</location>
        <topology evidence="1">Single-pass membrane protein</topology>
    </subcellularLocation>
    <subcellularLocation>
        <location evidence="2">Membrane</location>
        <topology evidence="2">Single-pass type I membrane protein</topology>
    </subcellularLocation>
</comment>
<evidence type="ECO:0000256" key="13">
    <source>
        <dbReference type="ARBA" id="ARBA00022840"/>
    </source>
</evidence>
<comment type="caution">
    <text evidence="19">The sequence shown here is derived from an EMBL/GenBank/DDBJ whole genome shotgun (WGS) entry which is preliminary data.</text>
</comment>
<keyword evidence="5 19" id="KW-0723">Serine/threonine-protein kinase</keyword>
<dbReference type="Gramene" id="mRNA:HanXRQr2_Chr14g0667221">
    <property type="protein sequence ID" value="mRNA:HanXRQr2_Chr14g0667221"/>
    <property type="gene ID" value="HanXRQr2_Chr14g0667221"/>
</dbReference>
<organism evidence="19 20">
    <name type="scientific">Helianthus annuus</name>
    <name type="common">Common sunflower</name>
    <dbReference type="NCBI Taxonomy" id="4232"/>
    <lineage>
        <taxon>Eukaryota</taxon>
        <taxon>Viridiplantae</taxon>
        <taxon>Streptophyta</taxon>
        <taxon>Embryophyta</taxon>
        <taxon>Tracheophyta</taxon>
        <taxon>Spermatophyta</taxon>
        <taxon>Magnoliopsida</taxon>
        <taxon>eudicotyledons</taxon>
        <taxon>Gunneridae</taxon>
        <taxon>Pentapetalae</taxon>
        <taxon>asterids</taxon>
        <taxon>campanulids</taxon>
        <taxon>Asterales</taxon>
        <taxon>Asteraceae</taxon>
        <taxon>Asteroideae</taxon>
        <taxon>Heliantheae alliance</taxon>
        <taxon>Heliantheae</taxon>
        <taxon>Helianthus</taxon>
    </lineage>
</organism>
<dbReference type="PROSITE" id="PS00107">
    <property type="entry name" value="PROTEIN_KINASE_ATP"/>
    <property type="match status" value="1"/>
</dbReference>
<evidence type="ECO:0000256" key="14">
    <source>
        <dbReference type="ARBA" id="ARBA00022989"/>
    </source>
</evidence>
<dbReference type="PANTHER" id="PTHR48053:SF37">
    <property type="entry name" value="LEUCINE-RICH REPEAT PROTEIN KINASE FAMILY PROTEIN"/>
    <property type="match status" value="1"/>
</dbReference>
<evidence type="ECO:0000256" key="16">
    <source>
        <dbReference type="ARBA" id="ARBA00023170"/>
    </source>
</evidence>
<evidence type="ECO:0000313" key="19">
    <source>
        <dbReference type="EMBL" id="KAF5771137.1"/>
    </source>
</evidence>
<keyword evidence="17" id="KW-0325">Glycoprotein</keyword>
<evidence type="ECO:0000313" key="20">
    <source>
        <dbReference type="Proteomes" id="UP000215914"/>
    </source>
</evidence>
<dbReference type="PANTHER" id="PTHR48053">
    <property type="entry name" value="LEUCINE RICH REPEAT FAMILY PROTEIN, EXPRESSED"/>
    <property type="match status" value="1"/>
</dbReference>
<dbReference type="GO" id="GO:0004674">
    <property type="term" value="F:protein serine/threonine kinase activity"/>
    <property type="evidence" value="ECO:0007669"/>
    <property type="project" value="UniProtKB-KW"/>
</dbReference>
<evidence type="ECO:0000256" key="8">
    <source>
        <dbReference type="ARBA" id="ARBA00022692"/>
    </source>
</evidence>
<dbReference type="Gene3D" id="3.80.10.10">
    <property type="entry name" value="Ribonuclease Inhibitor"/>
    <property type="match status" value="2"/>
</dbReference>
<dbReference type="GO" id="GO:0038023">
    <property type="term" value="F:signaling receptor activity"/>
    <property type="evidence" value="ECO:0000318"/>
    <property type="project" value="GO_Central"/>
</dbReference>
<evidence type="ECO:0000256" key="3">
    <source>
        <dbReference type="ARBA" id="ARBA00012513"/>
    </source>
</evidence>
<dbReference type="InterPro" id="IPR051716">
    <property type="entry name" value="Plant_RL_S/T_kinase"/>
</dbReference>
<evidence type="ECO:0000256" key="1">
    <source>
        <dbReference type="ARBA" id="ARBA00004162"/>
    </source>
</evidence>
<evidence type="ECO:0000256" key="9">
    <source>
        <dbReference type="ARBA" id="ARBA00022729"/>
    </source>
</evidence>
<dbReference type="InterPro" id="IPR011009">
    <property type="entry name" value="Kinase-like_dom_sf"/>
</dbReference>
<keyword evidence="11 18" id="KW-0547">Nucleotide-binding</keyword>
<name>A0A9K3EDC7_HELAN</name>
<evidence type="ECO:0000256" key="12">
    <source>
        <dbReference type="ARBA" id="ARBA00022777"/>
    </source>
</evidence>
<evidence type="ECO:0000256" key="4">
    <source>
        <dbReference type="ARBA" id="ARBA00022475"/>
    </source>
</evidence>
<dbReference type="InterPro" id="IPR032675">
    <property type="entry name" value="LRR_dom_sf"/>
</dbReference>
<dbReference type="Gene3D" id="3.30.200.20">
    <property type="entry name" value="Phosphorylase Kinase, domain 1"/>
    <property type="match status" value="1"/>
</dbReference>
<evidence type="ECO:0000256" key="10">
    <source>
        <dbReference type="ARBA" id="ARBA00022737"/>
    </source>
</evidence>